<dbReference type="InterPro" id="IPR036908">
    <property type="entry name" value="RlpA-like_sf"/>
</dbReference>
<feature type="compositionally biased region" description="Polar residues" evidence="2">
    <location>
        <begin position="1"/>
        <end position="12"/>
    </location>
</feature>
<name>A0A1I0EBD9_9BACI</name>
<evidence type="ECO:0000313" key="5">
    <source>
        <dbReference type="Proteomes" id="UP000198618"/>
    </source>
</evidence>
<evidence type="ECO:0000256" key="2">
    <source>
        <dbReference type="SAM" id="MobiDB-lite"/>
    </source>
</evidence>
<keyword evidence="5" id="KW-1185">Reference proteome</keyword>
<dbReference type="Gene3D" id="2.40.40.10">
    <property type="entry name" value="RlpA-like domain"/>
    <property type="match status" value="1"/>
</dbReference>
<dbReference type="CDD" id="cd14667">
    <property type="entry name" value="3D_containing_proteins"/>
    <property type="match status" value="1"/>
</dbReference>
<dbReference type="PANTHER" id="PTHR39160:SF6">
    <property type="entry name" value="CELL WALL-BINDING PROTEIN YOCH"/>
    <property type="match status" value="1"/>
</dbReference>
<reference evidence="4 5" key="1">
    <citation type="submission" date="2016-10" db="EMBL/GenBank/DDBJ databases">
        <authorList>
            <person name="de Groot N.N."/>
        </authorList>
    </citation>
    <scope>NUCLEOTIDE SEQUENCE [LARGE SCALE GENOMIC DNA]</scope>
    <source>
        <strain evidence="4 5">IBRC-M 10780</strain>
    </source>
</reference>
<dbReference type="STRING" id="930131.SAMN05216389_11118"/>
<feature type="region of interest" description="Disordered" evidence="2">
    <location>
        <begin position="1"/>
        <end position="36"/>
    </location>
</feature>
<organism evidence="4 5">
    <name type="scientific">Oceanobacillus limi</name>
    <dbReference type="NCBI Taxonomy" id="930131"/>
    <lineage>
        <taxon>Bacteria</taxon>
        <taxon>Bacillati</taxon>
        <taxon>Bacillota</taxon>
        <taxon>Bacilli</taxon>
        <taxon>Bacillales</taxon>
        <taxon>Bacillaceae</taxon>
        <taxon>Oceanobacillus</taxon>
    </lineage>
</organism>
<evidence type="ECO:0000313" key="4">
    <source>
        <dbReference type="EMBL" id="SET42357.1"/>
    </source>
</evidence>
<evidence type="ECO:0000259" key="3">
    <source>
        <dbReference type="Pfam" id="PF06725"/>
    </source>
</evidence>
<protein>
    <submittedName>
        <fullName evidence="4">3D (Asp-Asp-Asp) domain-containing protein</fullName>
    </submittedName>
</protein>
<dbReference type="GO" id="GO:0009254">
    <property type="term" value="P:peptidoglycan turnover"/>
    <property type="evidence" value="ECO:0007669"/>
    <property type="project" value="InterPro"/>
</dbReference>
<dbReference type="Proteomes" id="UP000198618">
    <property type="component" value="Unassembled WGS sequence"/>
</dbReference>
<dbReference type="PANTHER" id="PTHR39160">
    <property type="entry name" value="CELL WALL-BINDING PROTEIN YOCH"/>
    <property type="match status" value="1"/>
</dbReference>
<dbReference type="GO" id="GO:0004553">
    <property type="term" value="F:hydrolase activity, hydrolyzing O-glycosyl compounds"/>
    <property type="evidence" value="ECO:0007669"/>
    <property type="project" value="InterPro"/>
</dbReference>
<dbReference type="EMBL" id="FOHE01000011">
    <property type="protein sequence ID" value="SET42357.1"/>
    <property type="molecule type" value="Genomic_DNA"/>
</dbReference>
<proteinExistence type="predicted"/>
<dbReference type="InterPro" id="IPR059180">
    <property type="entry name" value="3D_YorM"/>
</dbReference>
<feature type="domain" description="3D" evidence="3">
    <location>
        <begin position="76"/>
        <end position="140"/>
    </location>
</feature>
<keyword evidence="1" id="KW-0732">Signal</keyword>
<sequence>MIDDVQTVNSDIPTIESEVSTDDSGDNLSALSSEEQSETFEVEATSYTARCEGCSGITYTGYDVRNTVYTPEGYRIIAVDPSIIPLHSTVRITLGDGTTYEAKALDIGGSIVGKRIDFLVETREEALQFGRQTVSIEILNEVN</sequence>
<dbReference type="InterPro" id="IPR010611">
    <property type="entry name" value="3D_dom"/>
</dbReference>
<gene>
    <name evidence="4" type="ORF">SAMN05216389_11118</name>
</gene>
<dbReference type="Pfam" id="PF06725">
    <property type="entry name" value="3D"/>
    <property type="match status" value="1"/>
</dbReference>
<evidence type="ECO:0000256" key="1">
    <source>
        <dbReference type="ARBA" id="ARBA00022729"/>
    </source>
</evidence>
<dbReference type="InterPro" id="IPR051933">
    <property type="entry name" value="Resuscitation_pf_RpfB"/>
</dbReference>
<dbReference type="AlphaFoldDB" id="A0A1I0EBD9"/>
<dbReference type="GO" id="GO:0019867">
    <property type="term" value="C:outer membrane"/>
    <property type="evidence" value="ECO:0007669"/>
    <property type="project" value="InterPro"/>
</dbReference>
<accession>A0A1I0EBD9</accession>